<evidence type="ECO:0000313" key="2">
    <source>
        <dbReference type="EMBL" id="AHG88845.1"/>
    </source>
</evidence>
<dbReference type="Gene3D" id="2.30.40.10">
    <property type="entry name" value="Urease, subunit C, domain 1"/>
    <property type="match status" value="1"/>
</dbReference>
<dbReference type="EMBL" id="CP007128">
    <property type="protein sequence ID" value="AHG88845.1"/>
    <property type="molecule type" value="Genomic_DNA"/>
</dbReference>
<dbReference type="PANTHER" id="PTHR11647">
    <property type="entry name" value="HYDRANTOINASE/DIHYDROPYRIMIDINASE FAMILY MEMBER"/>
    <property type="match status" value="1"/>
</dbReference>
<sequence>MRLAVRLTSLAALALGTAAPARERTYDLVILHGRVMDPESGLDAVRAVAIAGGVIRALGGAPRARDTIDAAGLVVAPGFIDLHQHAQTPEAYAVEATGGVTSAFELEDGTGDVDAWYDERAGRAAINYGVAIGEGHVRMIVMHDTVGRTEPVGDAATRAPTPDEYSAIIAGVERGLRRGAVAVGFPIAYTPGASPREILDEFRVAARYHASCHVHLRDVESDDDLRDVQEVVTDALVTGAPLQVVHLSASVHELTPLYLGILTAARARGVDVTTEMYPFTASIQEIEGAALDGWEKRPDAWFAQLEWPPTGERLTRESFARYRAQKGFVVHHAPDEARAEAWVRAAVRDSLPMFASDGILDGPFGHPRVVGTFARVLGHYVRDTRDLGLMDALRRMTLAPARRLERRVPAMRDKGRVRVGADADLTLFDPARVIDRATYREPTLAPAGIPFVLVRGVPVVRDGKPQAGALPGRAIRAAIR</sequence>
<evidence type="ECO:0000259" key="1">
    <source>
        <dbReference type="Pfam" id="PF07969"/>
    </source>
</evidence>
<dbReference type="SUPFAM" id="SSF51556">
    <property type="entry name" value="Metallo-dependent hydrolases"/>
    <property type="match status" value="1"/>
</dbReference>
<name>W0REU2_9BACT</name>
<keyword evidence="3" id="KW-1185">Reference proteome</keyword>
<dbReference type="PATRIC" id="fig|861299.3.peg.1328"/>
<dbReference type="KEGG" id="gba:J421_1308"/>
<proteinExistence type="predicted"/>
<dbReference type="InterPro" id="IPR023100">
    <property type="entry name" value="D-aminoacylase_insert_dom_sf"/>
</dbReference>
<dbReference type="eggNOG" id="COG3653">
    <property type="taxonomic scope" value="Bacteria"/>
</dbReference>
<accession>W0REU2</accession>
<dbReference type="InterPro" id="IPR050378">
    <property type="entry name" value="Metallo-dep_Hydrolases_sf"/>
</dbReference>
<dbReference type="HOGENOM" id="CLU_016107_3_0_0"/>
<evidence type="ECO:0000313" key="3">
    <source>
        <dbReference type="Proteomes" id="UP000019151"/>
    </source>
</evidence>
<dbReference type="InterPro" id="IPR011059">
    <property type="entry name" value="Metal-dep_hydrolase_composite"/>
</dbReference>
<dbReference type="InterPro" id="IPR013108">
    <property type="entry name" value="Amidohydro_3"/>
</dbReference>
<organism evidence="2 3">
    <name type="scientific">Gemmatirosa kalamazoonensis</name>
    <dbReference type="NCBI Taxonomy" id="861299"/>
    <lineage>
        <taxon>Bacteria</taxon>
        <taxon>Pseudomonadati</taxon>
        <taxon>Gemmatimonadota</taxon>
        <taxon>Gemmatimonadia</taxon>
        <taxon>Gemmatimonadales</taxon>
        <taxon>Gemmatimonadaceae</taxon>
        <taxon>Gemmatirosa</taxon>
    </lineage>
</organism>
<dbReference type="RefSeq" id="WP_025410372.1">
    <property type="nucleotide sequence ID" value="NZ_CP007128.1"/>
</dbReference>
<dbReference type="InParanoid" id="W0REU2"/>
<gene>
    <name evidence="2" type="ORF">J421_1308</name>
</gene>
<dbReference type="OrthoDB" id="9775607at2"/>
<dbReference type="NCBIfam" id="NF006560">
    <property type="entry name" value="PRK09061.1"/>
    <property type="match status" value="1"/>
</dbReference>
<dbReference type="STRING" id="861299.J421_1308"/>
<dbReference type="GO" id="GO:0016811">
    <property type="term" value="F:hydrolase activity, acting on carbon-nitrogen (but not peptide) bonds, in linear amides"/>
    <property type="evidence" value="ECO:0007669"/>
    <property type="project" value="InterPro"/>
</dbReference>
<dbReference type="InterPro" id="IPR032466">
    <property type="entry name" value="Metal_Hydrolase"/>
</dbReference>
<dbReference type="SUPFAM" id="SSF51338">
    <property type="entry name" value="Composite domain of metallo-dependent hydrolases"/>
    <property type="match status" value="1"/>
</dbReference>
<dbReference type="AlphaFoldDB" id="W0REU2"/>
<dbReference type="Gene3D" id="3.20.20.140">
    <property type="entry name" value="Metal-dependent hydrolases"/>
    <property type="match status" value="1"/>
</dbReference>
<reference evidence="2 3" key="1">
    <citation type="journal article" date="2014" name="Genome Announc.">
        <title>Genome Sequence and Methylome of Soil Bacterium Gemmatirosa kalamazoonensis KBS708T, a Member of the Rarely Cultivated Gemmatimonadetes Phylum.</title>
        <authorList>
            <person name="Debruyn J.M."/>
            <person name="Radosevich M."/>
            <person name="Wommack K.E."/>
            <person name="Polson S.W."/>
            <person name="Hauser L.J."/>
            <person name="Fawaz M.N."/>
            <person name="Korlach J."/>
            <person name="Tsai Y.C."/>
        </authorList>
    </citation>
    <scope>NUCLEOTIDE SEQUENCE [LARGE SCALE GENOMIC DNA]</scope>
    <source>
        <strain evidence="2 3">KBS708</strain>
    </source>
</reference>
<dbReference type="Gene3D" id="3.30.1490.130">
    <property type="entry name" value="D-aminoacylase. Domain 3"/>
    <property type="match status" value="1"/>
</dbReference>
<feature type="domain" description="Amidohydrolase 3" evidence="1">
    <location>
        <begin position="66"/>
        <end position="460"/>
    </location>
</feature>
<protein>
    <submittedName>
        <fullName evidence="2">D-aminoacylase domain protein</fullName>
    </submittedName>
</protein>
<dbReference type="PANTHER" id="PTHR11647:SF1">
    <property type="entry name" value="COLLAPSIN RESPONSE MEDIATOR PROTEIN"/>
    <property type="match status" value="1"/>
</dbReference>
<dbReference type="Pfam" id="PF07969">
    <property type="entry name" value="Amidohydro_3"/>
    <property type="match status" value="1"/>
</dbReference>
<dbReference type="Proteomes" id="UP000019151">
    <property type="component" value="Chromosome"/>
</dbReference>